<evidence type="ECO:0000256" key="17">
    <source>
        <dbReference type="ARBA" id="ARBA00047899"/>
    </source>
</evidence>
<dbReference type="Gene3D" id="3.80.10.10">
    <property type="entry name" value="Ribonuclease Inhibitor"/>
    <property type="match status" value="2"/>
</dbReference>
<dbReference type="InterPro" id="IPR055414">
    <property type="entry name" value="LRR_R13L4/SHOC2-like"/>
</dbReference>
<evidence type="ECO:0000313" key="23">
    <source>
        <dbReference type="EnsemblPlants" id="Pp3c12_2140V3.1"/>
    </source>
</evidence>
<dbReference type="InterPro" id="IPR008271">
    <property type="entry name" value="Ser/Thr_kinase_AS"/>
</dbReference>
<comment type="subcellular location">
    <subcellularLocation>
        <location evidence="1">Membrane</location>
        <topology evidence="1">Single-pass membrane protein</topology>
    </subcellularLocation>
</comment>
<evidence type="ECO:0000256" key="18">
    <source>
        <dbReference type="ARBA" id="ARBA00048679"/>
    </source>
</evidence>
<evidence type="ECO:0000256" key="6">
    <source>
        <dbReference type="ARBA" id="ARBA00022679"/>
    </source>
</evidence>
<keyword evidence="8" id="KW-0732">Signal</keyword>
<dbReference type="PANTHER" id="PTHR45974">
    <property type="entry name" value="RECEPTOR-LIKE PROTEIN 55"/>
    <property type="match status" value="1"/>
</dbReference>
<feature type="domain" description="Protein kinase" evidence="21">
    <location>
        <begin position="618"/>
        <end position="889"/>
    </location>
</feature>
<feature type="transmembrane region" description="Helical" evidence="20">
    <location>
        <begin position="550"/>
        <end position="573"/>
    </location>
</feature>
<gene>
    <name evidence="22" type="ORF">PHYPA_015709</name>
</gene>
<keyword evidence="11" id="KW-0418">Kinase</keyword>
<dbReference type="Pfam" id="PF08263">
    <property type="entry name" value="LRRNT_2"/>
    <property type="match status" value="1"/>
</dbReference>
<dbReference type="Gene3D" id="1.10.510.10">
    <property type="entry name" value="Transferase(Phosphotransferase) domain 1"/>
    <property type="match status" value="1"/>
</dbReference>
<feature type="transmembrane region" description="Helical" evidence="20">
    <location>
        <begin position="805"/>
        <end position="823"/>
    </location>
</feature>
<dbReference type="InterPro" id="IPR013210">
    <property type="entry name" value="LRR_N_plant-typ"/>
</dbReference>
<dbReference type="InterPro" id="IPR000719">
    <property type="entry name" value="Prot_kinase_dom"/>
</dbReference>
<evidence type="ECO:0000256" key="14">
    <source>
        <dbReference type="ARBA" id="ARBA00023136"/>
    </source>
</evidence>
<comment type="similarity">
    <text evidence="2">Belongs to the protein kinase superfamily. Ser/Thr protein kinase family.</text>
</comment>
<dbReference type="Gramene" id="Pp3c12_2140V3.3">
    <property type="protein sequence ID" value="Pp3c12_2140V3.3"/>
    <property type="gene ID" value="Pp3c12_2140"/>
</dbReference>
<dbReference type="Gene3D" id="3.30.200.20">
    <property type="entry name" value="Phosphorylase Kinase, domain 1"/>
    <property type="match status" value="1"/>
</dbReference>
<dbReference type="PROSITE" id="PS00107">
    <property type="entry name" value="PROTEIN_KINASE_ATP"/>
    <property type="match status" value="1"/>
</dbReference>
<proteinExistence type="inferred from homology"/>
<evidence type="ECO:0000313" key="22">
    <source>
        <dbReference type="EMBL" id="PNR43329.1"/>
    </source>
</evidence>
<evidence type="ECO:0000256" key="15">
    <source>
        <dbReference type="ARBA" id="ARBA00023170"/>
    </source>
</evidence>
<dbReference type="EMBL" id="ABEU02000012">
    <property type="protein sequence ID" value="PNR43329.1"/>
    <property type="molecule type" value="Genomic_DNA"/>
</dbReference>
<dbReference type="SUPFAM" id="SSF52058">
    <property type="entry name" value="L domain-like"/>
    <property type="match status" value="1"/>
</dbReference>
<evidence type="ECO:0000256" key="3">
    <source>
        <dbReference type="ARBA" id="ARBA00012513"/>
    </source>
</evidence>
<dbReference type="SUPFAM" id="SSF56112">
    <property type="entry name" value="Protein kinase-like (PK-like)"/>
    <property type="match status" value="1"/>
</dbReference>
<dbReference type="GO" id="GO:0016020">
    <property type="term" value="C:membrane"/>
    <property type="evidence" value="ECO:0007669"/>
    <property type="project" value="UniProtKB-SubCell"/>
</dbReference>
<dbReference type="InterPro" id="IPR032675">
    <property type="entry name" value="LRR_dom_sf"/>
</dbReference>
<evidence type="ECO:0000256" key="13">
    <source>
        <dbReference type="ARBA" id="ARBA00022989"/>
    </source>
</evidence>
<evidence type="ECO:0000256" key="11">
    <source>
        <dbReference type="ARBA" id="ARBA00022777"/>
    </source>
</evidence>
<comment type="catalytic activity">
    <reaction evidence="18">
        <text>L-seryl-[protein] + ATP = O-phospho-L-seryl-[protein] + ADP + H(+)</text>
        <dbReference type="Rhea" id="RHEA:17989"/>
        <dbReference type="Rhea" id="RHEA-COMP:9863"/>
        <dbReference type="Rhea" id="RHEA-COMP:11604"/>
        <dbReference type="ChEBI" id="CHEBI:15378"/>
        <dbReference type="ChEBI" id="CHEBI:29999"/>
        <dbReference type="ChEBI" id="CHEBI:30616"/>
        <dbReference type="ChEBI" id="CHEBI:83421"/>
        <dbReference type="ChEBI" id="CHEBI:456216"/>
        <dbReference type="EC" id="2.7.11.1"/>
    </reaction>
</comment>
<reference evidence="23" key="3">
    <citation type="submission" date="2020-12" db="UniProtKB">
        <authorList>
            <consortium name="EnsemblPlants"/>
        </authorList>
    </citation>
    <scope>IDENTIFICATION</scope>
</reference>
<dbReference type="AlphaFoldDB" id="A0A2K1JP46"/>
<dbReference type="FunFam" id="3.80.10.10:FF:000830">
    <property type="entry name" value="Predicted protein"/>
    <property type="match status" value="1"/>
</dbReference>
<reference evidence="22 24" key="2">
    <citation type="journal article" date="2018" name="Plant J.">
        <title>The Physcomitrella patens chromosome-scale assembly reveals moss genome structure and evolution.</title>
        <authorList>
            <person name="Lang D."/>
            <person name="Ullrich K.K."/>
            <person name="Murat F."/>
            <person name="Fuchs J."/>
            <person name="Jenkins J."/>
            <person name="Haas F.B."/>
            <person name="Piednoel M."/>
            <person name="Gundlach H."/>
            <person name="Van Bel M."/>
            <person name="Meyberg R."/>
            <person name="Vives C."/>
            <person name="Morata J."/>
            <person name="Symeonidi A."/>
            <person name="Hiss M."/>
            <person name="Muchero W."/>
            <person name="Kamisugi Y."/>
            <person name="Saleh O."/>
            <person name="Blanc G."/>
            <person name="Decker E.L."/>
            <person name="van Gessel N."/>
            <person name="Grimwood J."/>
            <person name="Hayes R.D."/>
            <person name="Graham S.W."/>
            <person name="Gunter L.E."/>
            <person name="McDaniel S.F."/>
            <person name="Hoernstein S.N.W."/>
            <person name="Larsson A."/>
            <person name="Li F.W."/>
            <person name="Perroud P.F."/>
            <person name="Phillips J."/>
            <person name="Ranjan P."/>
            <person name="Rokshar D.S."/>
            <person name="Rothfels C.J."/>
            <person name="Schneider L."/>
            <person name="Shu S."/>
            <person name="Stevenson D.W."/>
            <person name="Thummler F."/>
            <person name="Tillich M."/>
            <person name="Villarreal Aguilar J.C."/>
            <person name="Widiez T."/>
            <person name="Wong G.K."/>
            <person name="Wymore A."/>
            <person name="Zhang Y."/>
            <person name="Zimmer A.D."/>
            <person name="Quatrano R.S."/>
            <person name="Mayer K.F.X."/>
            <person name="Goodstein D."/>
            <person name="Casacuberta J.M."/>
            <person name="Vandepoele K."/>
            <person name="Reski R."/>
            <person name="Cuming A.C."/>
            <person name="Tuskan G.A."/>
            <person name="Maumus F."/>
            <person name="Salse J."/>
            <person name="Schmutz J."/>
            <person name="Rensing S.A."/>
        </authorList>
    </citation>
    <scope>NUCLEOTIDE SEQUENCE [LARGE SCALE GENOMIC DNA]</scope>
    <source>
        <strain evidence="23 24">cv. Gransden 2004</strain>
    </source>
</reference>
<evidence type="ECO:0000256" key="19">
    <source>
        <dbReference type="PROSITE-ProRule" id="PRU10141"/>
    </source>
</evidence>
<feature type="binding site" evidence="19">
    <location>
        <position position="646"/>
    </location>
    <ligand>
        <name>ATP</name>
        <dbReference type="ChEBI" id="CHEBI:30616"/>
    </ligand>
</feature>
<comment type="catalytic activity">
    <reaction evidence="17">
        <text>L-threonyl-[protein] + ATP = O-phospho-L-threonyl-[protein] + ADP + H(+)</text>
        <dbReference type="Rhea" id="RHEA:46608"/>
        <dbReference type="Rhea" id="RHEA-COMP:11060"/>
        <dbReference type="Rhea" id="RHEA-COMP:11605"/>
        <dbReference type="ChEBI" id="CHEBI:15378"/>
        <dbReference type="ChEBI" id="CHEBI:30013"/>
        <dbReference type="ChEBI" id="CHEBI:30616"/>
        <dbReference type="ChEBI" id="CHEBI:61977"/>
        <dbReference type="ChEBI" id="CHEBI:456216"/>
        <dbReference type="EC" id="2.7.11.1"/>
    </reaction>
</comment>
<sequence>MLDEGLLQLLLRETALPVFTRVHYYLLQVAPSAVSDPIETAALLAFKESIGDTKGVLSKWQGSDPCGPPSWTGISCASNATASNFSHVTELYLLWYGFTGTISPQLGDLTYLRILNLMGNRIKGKIPPELGTIKSIQLLLLNGNQLTGPIPPELGNLASMIRLQLDENLLSGNIPQSLGNLTNLRHMHLNNNSLTGTIPKEINGNNGSKLVHVLVDNNNLTGPLPASLGSLPEIVIIQVDNNPSIGGHLPVEWVQNPSLMKLSARNCSLTGTIPNLADATNLTYLDLSKNQFAETFPSNFSSRLITIDVSENNLVGPIPDTIGDLQEFQALRFAYNRFNGTIPDTLGTVFSSVLESQHTLVPLKAGEVNDNFTLRISGNPICDATNIADKYRLKYCFEQGNHTVGDHASGGLAGCAKCDPPQVSVLESSGKCRCAQPIRMDLRLKSPSFTFFDRFRHEFFSLVYTMLNLSDSQVSIRELDWQAGPRLHILLFLFPLSTTFDDEEYERIFDTVASWEMSAVTEWKLSVIGPYDLLEFHKVQEGPSNRTSKVAIAGIVVFILVAVAVATCAFMCLNRKYRTKLLRKTFVERSPAMMPPGLKLAGVKAFTFEEIKQATNNFHVDCVLGRGGYGHVYRGILPDGMAVAVKRASGGSLQGSEQFYTEIELLSRLHHRNLVSLIGFCNDQGEQMLIYEFLPRGNLRDHLKPTVILDYATRIRIALGTAKAILYLHTEANPPIFHRDIKTNNILLDQNLNVKISDFGISKLAPAPEMSGTTPDGISTNVRGTPGYLDPEYFMTKKLTDKSDVFSFGVVLLELITGMLPIAHGKNMVREVRDALNDGKFWDLVDPCMGSYSIKGIEELLVLGLKCVDTDPVKRPQMIEVTRDLDMIMRDTVPPESPTYWNNGDSFGRASERWPLNRSRSFIPNNSYWTSEEEFIASRSYGPLGPPVSIELQPR</sequence>
<evidence type="ECO:0000256" key="5">
    <source>
        <dbReference type="ARBA" id="ARBA00022614"/>
    </source>
</evidence>
<dbReference type="FunFam" id="3.80.10.10:FF:000129">
    <property type="entry name" value="Leucine-rich repeat receptor-like kinase"/>
    <property type="match status" value="1"/>
</dbReference>
<evidence type="ECO:0000256" key="2">
    <source>
        <dbReference type="ARBA" id="ARBA00008684"/>
    </source>
</evidence>
<keyword evidence="14 20" id="KW-0472">Membrane</keyword>
<dbReference type="PROSITE" id="PS50011">
    <property type="entry name" value="PROTEIN_KINASE_DOM"/>
    <property type="match status" value="1"/>
</dbReference>
<evidence type="ECO:0000256" key="16">
    <source>
        <dbReference type="ARBA" id="ARBA00023180"/>
    </source>
</evidence>
<reference evidence="22 24" key="1">
    <citation type="journal article" date="2008" name="Science">
        <title>The Physcomitrella genome reveals evolutionary insights into the conquest of land by plants.</title>
        <authorList>
            <person name="Rensing S."/>
            <person name="Lang D."/>
            <person name="Zimmer A."/>
            <person name="Terry A."/>
            <person name="Salamov A."/>
            <person name="Shapiro H."/>
            <person name="Nishiyama T."/>
            <person name="Perroud P.-F."/>
            <person name="Lindquist E."/>
            <person name="Kamisugi Y."/>
            <person name="Tanahashi T."/>
            <person name="Sakakibara K."/>
            <person name="Fujita T."/>
            <person name="Oishi K."/>
            <person name="Shin-I T."/>
            <person name="Kuroki Y."/>
            <person name="Toyoda A."/>
            <person name="Suzuki Y."/>
            <person name="Hashimoto A."/>
            <person name="Yamaguchi K."/>
            <person name="Sugano A."/>
            <person name="Kohara Y."/>
            <person name="Fujiyama A."/>
            <person name="Anterola A."/>
            <person name="Aoki S."/>
            <person name="Ashton N."/>
            <person name="Barbazuk W.B."/>
            <person name="Barker E."/>
            <person name="Bennetzen J."/>
            <person name="Bezanilla M."/>
            <person name="Blankenship R."/>
            <person name="Cho S.H."/>
            <person name="Dutcher S."/>
            <person name="Estelle M."/>
            <person name="Fawcett J.A."/>
            <person name="Gundlach H."/>
            <person name="Hanada K."/>
            <person name="Heyl A."/>
            <person name="Hicks K.A."/>
            <person name="Hugh J."/>
            <person name="Lohr M."/>
            <person name="Mayer K."/>
            <person name="Melkozernov A."/>
            <person name="Murata T."/>
            <person name="Nelson D."/>
            <person name="Pils B."/>
            <person name="Prigge M."/>
            <person name="Reiss B."/>
            <person name="Renner T."/>
            <person name="Rombauts S."/>
            <person name="Rushton P."/>
            <person name="Sanderfoot A."/>
            <person name="Schween G."/>
            <person name="Shiu S.-H."/>
            <person name="Stueber K."/>
            <person name="Theodoulou F.L."/>
            <person name="Tu H."/>
            <person name="Van de Peer Y."/>
            <person name="Verrier P.J."/>
            <person name="Waters E."/>
            <person name="Wood A."/>
            <person name="Yang L."/>
            <person name="Cove D."/>
            <person name="Cuming A."/>
            <person name="Hasebe M."/>
            <person name="Lucas S."/>
            <person name="Mishler D.B."/>
            <person name="Reski R."/>
            <person name="Grigoriev I."/>
            <person name="Quatrano R.S."/>
            <person name="Boore J.L."/>
        </authorList>
    </citation>
    <scope>NUCLEOTIDE SEQUENCE [LARGE SCALE GENOMIC DNA]</scope>
    <source>
        <strain evidence="23 24">cv. Gransden 2004</strain>
    </source>
</reference>
<dbReference type="EC" id="2.7.11.1" evidence="3"/>
<dbReference type="Pfam" id="PF23598">
    <property type="entry name" value="LRR_14"/>
    <property type="match status" value="1"/>
</dbReference>
<accession>A0A2K1JP46</accession>
<dbReference type="EnsemblPlants" id="Pp3c12_2140V3.1">
    <property type="protein sequence ID" value="Pp3c12_2140V3.1"/>
    <property type="gene ID" value="Pp3c12_2140"/>
</dbReference>
<evidence type="ECO:0000256" key="9">
    <source>
        <dbReference type="ARBA" id="ARBA00022737"/>
    </source>
</evidence>
<dbReference type="Pfam" id="PF00069">
    <property type="entry name" value="Pkinase"/>
    <property type="match status" value="1"/>
</dbReference>
<dbReference type="InParanoid" id="A0A2K1JP46"/>
<keyword evidence="5" id="KW-0433">Leucine-rich repeat</keyword>
<dbReference type="GO" id="GO:0045088">
    <property type="term" value="P:regulation of innate immune response"/>
    <property type="evidence" value="ECO:0000318"/>
    <property type="project" value="GO_Central"/>
</dbReference>
<protein>
    <recommendedName>
        <fullName evidence="3">non-specific serine/threonine protein kinase</fullName>
        <ecNumber evidence="3">2.7.11.1</ecNumber>
    </recommendedName>
</protein>
<dbReference type="FunFam" id="1.10.510.10:FF:000309">
    <property type="entry name" value="Leucine-rich repeat receptor-like protein kinase"/>
    <property type="match status" value="1"/>
</dbReference>
<dbReference type="PANTHER" id="PTHR45974:SF266">
    <property type="entry name" value="LEUCINE-RICH REPEAT RECEPTOR PROTEIN KINASE HPCA1"/>
    <property type="match status" value="1"/>
</dbReference>
<evidence type="ECO:0000256" key="10">
    <source>
        <dbReference type="ARBA" id="ARBA00022741"/>
    </source>
</evidence>
<evidence type="ECO:0000313" key="24">
    <source>
        <dbReference type="Proteomes" id="UP000006727"/>
    </source>
</evidence>
<dbReference type="SMART" id="SM00220">
    <property type="entry name" value="S_TKc"/>
    <property type="match status" value="1"/>
</dbReference>
<keyword evidence="9" id="KW-0677">Repeat</keyword>
<evidence type="ECO:0000256" key="4">
    <source>
        <dbReference type="ARBA" id="ARBA00022527"/>
    </source>
</evidence>
<dbReference type="GO" id="GO:0005524">
    <property type="term" value="F:ATP binding"/>
    <property type="evidence" value="ECO:0007669"/>
    <property type="project" value="UniProtKB-UniRule"/>
</dbReference>
<keyword evidence="16" id="KW-0325">Glycoprotein</keyword>
<evidence type="ECO:0000256" key="1">
    <source>
        <dbReference type="ARBA" id="ARBA00004167"/>
    </source>
</evidence>
<evidence type="ECO:0000256" key="12">
    <source>
        <dbReference type="ARBA" id="ARBA00022840"/>
    </source>
</evidence>
<dbReference type="PaxDb" id="3218-PP1S128_94V6.1"/>
<keyword evidence="24" id="KW-1185">Reference proteome</keyword>
<keyword evidence="12 19" id="KW-0067">ATP-binding</keyword>
<evidence type="ECO:0000259" key="21">
    <source>
        <dbReference type="PROSITE" id="PS50011"/>
    </source>
</evidence>
<evidence type="ECO:0000256" key="20">
    <source>
        <dbReference type="SAM" id="Phobius"/>
    </source>
</evidence>
<dbReference type="InterPro" id="IPR017441">
    <property type="entry name" value="Protein_kinase_ATP_BS"/>
</dbReference>
<dbReference type="FunFam" id="3.30.200.20:FF:000039">
    <property type="entry name" value="receptor-like protein kinase FERONIA"/>
    <property type="match status" value="1"/>
</dbReference>
<dbReference type="GO" id="GO:0004672">
    <property type="term" value="F:protein kinase activity"/>
    <property type="evidence" value="ECO:0000318"/>
    <property type="project" value="GO_Central"/>
</dbReference>
<dbReference type="CDD" id="cd14066">
    <property type="entry name" value="STKc_IRAK"/>
    <property type="match status" value="1"/>
</dbReference>
<keyword evidence="6" id="KW-0808">Transferase</keyword>
<evidence type="ECO:0000256" key="7">
    <source>
        <dbReference type="ARBA" id="ARBA00022692"/>
    </source>
</evidence>
<keyword evidence="10 19" id="KW-0547">Nucleotide-binding</keyword>
<name>A0A2K1JP46_PHYPA</name>
<keyword evidence="13 20" id="KW-1133">Transmembrane helix</keyword>
<dbReference type="PROSITE" id="PS00108">
    <property type="entry name" value="PROTEIN_KINASE_ST"/>
    <property type="match status" value="1"/>
</dbReference>
<dbReference type="EnsemblPlants" id="Pp3c12_2140V3.3">
    <property type="protein sequence ID" value="Pp3c12_2140V3.3"/>
    <property type="gene ID" value="Pp3c12_2140"/>
</dbReference>
<dbReference type="Proteomes" id="UP000006727">
    <property type="component" value="Chromosome 12"/>
</dbReference>
<keyword evidence="15" id="KW-0675">Receptor</keyword>
<dbReference type="GO" id="GO:0004674">
    <property type="term" value="F:protein serine/threonine kinase activity"/>
    <property type="evidence" value="ECO:0007669"/>
    <property type="project" value="UniProtKB-KW"/>
</dbReference>
<keyword evidence="7 20" id="KW-0812">Transmembrane</keyword>
<evidence type="ECO:0000256" key="8">
    <source>
        <dbReference type="ARBA" id="ARBA00022729"/>
    </source>
</evidence>
<keyword evidence="4" id="KW-0723">Serine/threonine-protein kinase</keyword>
<dbReference type="Gramene" id="Pp3c12_2140V3.1">
    <property type="protein sequence ID" value="Pp3c12_2140V3.1"/>
    <property type="gene ID" value="Pp3c12_2140"/>
</dbReference>
<dbReference type="InterPro" id="IPR011009">
    <property type="entry name" value="Kinase-like_dom_sf"/>
</dbReference>
<organism evidence="22">
    <name type="scientific">Physcomitrium patens</name>
    <name type="common">Spreading-leaved earth moss</name>
    <name type="synonym">Physcomitrella patens</name>
    <dbReference type="NCBI Taxonomy" id="3218"/>
    <lineage>
        <taxon>Eukaryota</taxon>
        <taxon>Viridiplantae</taxon>
        <taxon>Streptophyta</taxon>
        <taxon>Embryophyta</taxon>
        <taxon>Bryophyta</taxon>
        <taxon>Bryophytina</taxon>
        <taxon>Bryopsida</taxon>
        <taxon>Funariidae</taxon>
        <taxon>Funariales</taxon>
        <taxon>Funariaceae</taxon>
        <taxon>Physcomitrium</taxon>
    </lineage>
</organism>